<keyword evidence="1" id="KW-0472">Membrane</keyword>
<feature type="transmembrane region" description="Helical" evidence="1">
    <location>
        <begin position="64"/>
        <end position="84"/>
    </location>
</feature>
<feature type="transmembrane region" description="Helical" evidence="1">
    <location>
        <begin position="288"/>
        <end position="308"/>
    </location>
</feature>
<sequence length="404" mass="43846">MLVLAGTAYRGLVTRRYGAVLFSVVALAIVVGPAVALRDPTVIPPWFFLLLVCLPILWDTVVPFSLGTGIVPSLSLATLGLLFVVEIHHFTALRLVPWFAVVLTVLSTLAMAALLNVLRWTADVLFSTSFLLDGRTQAAINTAVMVEFVYVTVAGVLAGIIFFYYFRRVTDLSDSRTSETLPFTGATPTESALLSERLNLSIKRQRQLARGMQVLLALTFGYGLWTRQLPFLVNAGVALAITFVPALLERDFGLPVEPGLALWITSAVFLHVLGTAGLYGLLPPWDALTHTFSATVVAAAGYATLRAIYIHTPSIHLPPWAMFACTLVFVLAAGVVWELLEFAIDRSALLLGFDPVLAQHGIDDTIVDLIFDAVGAVIVAAWGTVYLVAVSDYLALQLEQRFDI</sequence>
<dbReference type="Pfam" id="PF09997">
    <property type="entry name" value="DUF2238"/>
    <property type="match status" value="1"/>
</dbReference>
<dbReference type="AlphaFoldDB" id="A0ABD5ULF7"/>
<dbReference type="EMBL" id="JBHSXI010000007">
    <property type="protein sequence ID" value="MFC6888679.1"/>
    <property type="molecule type" value="Genomic_DNA"/>
</dbReference>
<organism evidence="2 3">
    <name type="scientific">Halorubrum trueperi</name>
    <dbReference type="NCBI Taxonomy" id="2004704"/>
    <lineage>
        <taxon>Archaea</taxon>
        <taxon>Methanobacteriati</taxon>
        <taxon>Methanobacteriota</taxon>
        <taxon>Stenosarchaea group</taxon>
        <taxon>Halobacteria</taxon>
        <taxon>Halobacteriales</taxon>
        <taxon>Haloferacaceae</taxon>
        <taxon>Halorubrum</taxon>
    </lineage>
</organism>
<comment type="caution">
    <text evidence="2">The sequence shown here is derived from an EMBL/GenBank/DDBJ whole genome shotgun (WGS) entry which is preliminary data.</text>
</comment>
<keyword evidence="1" id="KW-1133">Transmembrane helix</keyword>
<evidence type="ECO:0000313" key="2">
    <source>
        <dbReference type="EMBL" id="MFC6888679.1"/>
    </source>
</evidence>
<dbReference type="Proteomes" id="UP001596333">
    <property type="component" value="Unassembled WGS sequence"/>
</dbReference>
<feature type="transmembrane region" description="Helical" evidence="1">
    <location>
        <begin position="373"/>
        <end position="396"/>
    </location>
</feature>
<feature type="transmembrane region" description="Helical" evidence="1">
    <location>
        <begin position="17"/>
        <end position="35"/>
    </location>
</feature>
<proteinExistence type="predicted"/>
<feature type="transmembrane region" description="Helical" evidence="1">
    <location>
        <begin position="96"/>
        <end position="118"/>
    </location>
</feature>
<evidence type="ECO:0000313" key="3">
    <source>
        <dbReference type="Proteomes" id="UP001596333"/>
    </source>
</evidence>
<dbReference type="InterPro" id="IPR014509">
    <property type="entry name" value="YjdF-like"/>
</dbReference>
<feature type="transmembrane region" description="Helical" evidence="1">
    <location>
        <begin position="138"/>
        <end position="166"/>
    </location>
</feature>
<reference evidence="2 3" key="1">
    <citation type="journal article" date="2019" name="Int. J. Syst. Evol. Microbiol.">
        <title>The Global Catalogue of Microorganisms (GCM) 10K type strain sequencing project: providing services to taxonomists for standard genome sequencing and annotation.</title>
        <authorList>
            <consortium name="The Broad Institute Genomics Platform"/>
            <consortium name="The Broad Institute Genome Sequencing Center for Infectious Disease"/>
            <person name="Wu L."/>
            <person name="Ma J."/>
        </authorList>
    </citation>
    <scope>NUCLEOTIDE SEQUENCE [LARGE SCALE GENOMIC DNA]</scope>
    <source>
        <strain evidence="2 3">Y73</strain>
    </source>
</reference>
<feature type="transmembrane region" description="Helical" evidence="1">
    <location>
        <begin position="260"/>
        <end position="282"/>
    </location>
</feature>
<evidence type="ECO:0000256" key="1">
    <source>
        <dbReference type="SAM" id="Phobius"/>
    </source>
</evidence>
<feature type="transmembrane region" description="Helical" evidence="1">
    <location>
        <begin position="320"/>
        <end position="340"/>
    </location>
</feature>
<dbReference type="RefSeq" id="WP_379766105.1">
    <property type="nucleotide sequence ID" value="NZ_JBHSXI010000007.1"/>
</dbReference>
<feature type="transmembrane region" description="Helical" evidence="1">
    <location>
        <begin position="231"/>
        <end position="248"/>
    </location>
</feature>
<feature type="transmembrane region" description="Helical" evidence="1">
    <location>
        <begin position="42"/>
        <end position="58"/>
    </location>
</feature>
<protein>
    <submittedName>
        <fullName evidence="2">Uncharacterized protein</fullName>
    </submittedName>
</protein>
<gene>
    <name evidence="2" type="ORF">ACFQEY_06510</name>
</gene>
<keyword evidence="3" id="KW-1185">Reference proteome</keyword>
<keyword evidence="1" id="KW-0812">Transmembrane</keyword>
<accession>A0ABD5ULF7</accession>
<name>A0ABD5ULF7_9EURY</name>